<dbReference type="GO" id="GO:0016705">
    <property type="term" value="F:oxidoreductase activity, acting on paired donors, with incorporation or reduction of molecular oxygen"/>
    <property type="evidence" value="ECO:0007669"/>
    <property type="project" value="InterPro"/>
</dbReference>
<dbReference type="AlphaFoldDB" id="A0A9D4W9C3"/>
<evidence type="ECO:0000256" key="5">
    <source>
        <dbReference type="ARBA" id="ARBA00022723"/>
    </source>
</evidence>
<name>A0A9D4W9C3_PEA</name>
<evidence type="ECO:0000256" key="9">
    <source>
        <dbReference type="ARBA" id="ARBA00023136"/>
    </source>
</evidence>
<dbReference type="InterPro" id="IPR036396">
    <property type="entry name" value="Cyt_P450_sf"/>
</dbReference>
<evidence type="ECO:0000256" key="4">
    <source>
        <dbReference type="ARBA" id="ARBA00022617"/>
    </source>
</evidence>
<keyword evidence="6 11" id="KW-0560">Oxidoreductase</keyword>
<feature type="binding site" description="axial binding residue" evidence="10">
    <location>
        <position position="422"/>
    </location>
    <ligand>
        <name>heme</name>
        <dbReference type="ChEBI" id="CHEBI:30413"/>
    </ligand>
    <ligandPart>
        <name>Fe</name>
        <dbReference type="ChEBI" id="CHEBI:18248"/>
    </ligandPart>
</feature>
<dbReference type="GO" id="GO:0020037">
    <property type="term" value="F:heme binding"/>
    <property type="evidence" value="ECO:0007669"/>
    <property type="project" value="InterPro"/>
</dbReference>
<dbReference type="GO" id="GO:0016020">
    <property type="term" value="C:membrane"/>
    <property type="evidence" value="ECO:0007669"/>
    <property type="project" value="UniProtKB-SubCell"/>
</dbReference>
<evidence type="ECO:0000256" key="7">
    <source>
        <dbReference type="ARBA" id="ARBA00023004"/>
    </source>
</evidence>
<dbReference type="GO" id="GO:0004497">
    <property type="term" value="F:monooxygenase activity"/>
    <property type="evidence" value="ECO:0007669"/>
    <property type="project" value="UniProtKB-KW"/>
</dbReference>
<proteinExistence type="inferred from homology"/>
<keyword evidence="5 10" id="KW-0479">Metal-binding</keyword>
<gene>
    <name evidence="13" type="ORF">KIW84_062804</name>
</gene>
<dbReference type="PRINTS" id="PR00385">
    <property type="entry name" value="P450"/>
</dbReference>
<dbReference type="PANTHER" id="PTHR47943:SF8">
    <property type="entry name" value="CYTOCHROME P450"/>
    <property type="match status" value="1"/>
</dbReference>
<feature type="transmembrane region" description="Helical" evidence="12">
    <location>
        <begin position="6"/>
        <end position="25"/>
    </location>
</feature>
<dbReference type="Gene3D" id="1.10.630.10">
    <property type="entry name" value="Cytochrome P450"/>
    <property type="match status" value="1"/>
</dbReference>
<dbReference type="PRINTS" id="PR00463">
    <property type="entry name" value="EP450I"/>
</dbReference>
<evidence type="ECO:0000256" key="3">
    <source>
        <dbReference type="ARBA" id="ARBA00010617"/>
    </source>
</evidence>
<comment type="similarity">
    <text evidence="3 11">Belongs to the cytochrome P450 family.</text>
</comment>
<keyword evidence="12" id="KW-0812">Transmembrane</keyword>
<keyword evidence="12" id="KW-1133">Transmembrane helix</keyword>
<dbReference type="EMBL" id="JAMSHJ010000006">
    <property type="protein sequence ID" value="KAI5396715.1"/>
    <property type="molecule type" value="Genomic_DNA"/>
</dbReference>
<keyword evidence="8 11" id="KW-0503">Monooxygenase</keyword>
<evidence type="ECO:0000313" key="13">
    <source>
        <dbReference type="EMBL" id="KAI5396715.1"/>
    </source>
</evidence>
<accession>A0A9D4W9C3</accession>
<dbReference type="SUPFAM" id="SSF48264">
    <property type="entry name" value="Cytochrome P450"/>
    <property type="match status" value="1"/>
</dbReference>
<keyword evidence="14" id="KW-1185">Reference proteome</keyword>
<reference evidence="13 14" key="1">
    <citation type="journal article" date="2022" name="Nat. Genet.">
        <title>Improved pea reference genome and pan-genome highlight genomic features and evolutionary characteristics.</title>
        <authorList>
            <person name="Yang T."/>
            <person name="Liu R."/>
            <person name="Luo Y."/>
            <person name="Hu S."/>
            <person name="Wang D."/>
            <person name="Wang C."/>
            <person name="Pandey M.K."/>
            <person name="Ge S."/>
            <person name="Xu Q."/>
            <person name="Li N."/>
            <person name="Li G."/>
            <person name="Huang Y."/>
            <person name="Saxena R.K."/>
            <person name="Ji Y."/>
            <person name="Li M."/>
            <person name="Yan X."/>
            <person name="He Y."/>
            <person name="Liu Y."/>
            <person name="Wang X."/>
            <person name="Xiang C."/>
            <person name="Varshney R.K."/>
            <person name="Ding H."/>
            <person name="Gao S."/>
            <person name="Zong X."/>
        </authorList>
    </citation>
    <scope>NUCLEOTIDE SEQUENCE [LARGE SCALE GENOMIC DNA]</scope>
    <source>
        <strain evidence="13 14">cv. Zhongwan 6</strain>
    </source>
</reference>
<dbReference type="PROSITE" id="PS00086">
    <property type="entry name" value="CYTOCHROME_P450"/>
    <property type="match status" value="1"/>
</dbReference>
<evidence type="ECO:0000256" key="6">
    <source>
        <dbReference type="ARBA" id="ARBA00023002"/>
    </source>
</evidence>
<dbReference type="Proteomes" id="UP001058974">
    <property type="component" value="Chromosome 6"/>
</dbReference>
<comment type="subcellular location">
    <subcellularLocation>
        <location evidence="2">Membrane</location>
    </subcellularLocation>
</comment>
<dbReference type="InterPro" id="IPR001128">
    <property type="entry name" value="Cyt_P450"/>
</dbReference>
<dbReference type="GO" id="GO:0005506">
    <property type="term" value="F:iron ion binding"/>
    <property type="evidence" value="ECO:0007669"/>
    <property type="project" value="InterPro"/>
</dbReference>
<dbReference type="Gramene" id="Psat6g116200.1">
    <property type="protein sequence ID" value="Psat6g116200.1.cds"/>
    <property type="gene ID" value="Psat6g116200"/>
</dbReference>
<dbReference type="InterPro" id="IPR017972">
    <property type="entry name" value="Cyt_P450_CS"/>
</dbReference>
<evidence type="ECO:0000256" key="8">
    <source>
        <dbReference type="ARBA" id="ARBA00023033"/>
    </source>
</evidence>
<organism evidence="13 14">
    <name type="scientific">Pisum sativum</name>
    <name type="common">Garden pea</name>
    <name type="synonym">Lathyrus oleraceus</name>
    <dbReference type="NCBI Taxonomy" id="3888"/>
    <lineage>
        <taxon>Eukaryota</taxon>
        <taxon>Viridiplantae</taxon>
        <taxon>Streptophyta</taxon>
        <taxon>Embryophyta</taxon>
        <taxon>Tracheophyta</taxon>
        <taxon>Spermatophyta</taxon>
        <taxon>Magnoliopsida</taxon>
        <taxon>eudicotyledons</taxon>
        <taxon>Gunneridae</taxon>
        <taxon>Pentapetalae</taxon>
        <taxon>rosids</taxon>
        <taxon>fabids</taxon>
        <taxon>Fabales</taxon>
        <taxon>Fabaceae</taxon>
        <taxon>Papilionoideae</taxon>
        <taxon>50 kb inversion clade</taxon>
        <taxon>NPAAA clade</taxon>
        <taxon>Hologalegina</taxon>
        <taxon>IRL clade</taxon>
        <taxon>Fabeae</taxon>
        <taxon>Lathyrus</taxon>
    </lineage>
</organism>
<sequence>MAEMQYYIQLFFLWLLSTIVVRSLLTRKKNKNRLTPPSPPSLPIIGHLHLISKLPHQSLHELSTYYGPIMQIFLGSKRCLVTSSPEIAKEFLKTNEIYFSNRFRSVVVHYLSYGSKGFLFAPYGEYWKFMKKMCMSKLLGRRTLDQFLPLRQQETLRFPRLLQRKGEAGVAVDIGGELLTLTNSTISRMAMRKICCENDINVEEIRKMVRDVSELGGKFNVSDYIWFCKNLDLQGMNKRLKGIMERFDRMMEKVIREHQDERKKRKEKGEDEHVRDLLDILLEVHENEKSEIKLSMENVKAFILDIFMAGTDTSVITIEWAIVELINNPDLPYLQAIVKETLRIHPAPIIVRQTSESCVVYGYEVLAETILFLNLWSMGRDSKLWESPLEFKPERFMSEDVKFDVRGQNLEFMPFGTGRRACPGTSLALQVVPTNLAAMIQCFEWKVDGDGKVNMEEKPGMTLPRAHPLMYVPLPRFNCFSFGE</sequence>
<evidence type="ECO:0000256" key="10">
    <source>
        <dbReference type="PIRSR" id="PIRSR602401-1"/>
    </source>
</evidence>
<keyword evidence="9 12" id="KW-0472">Membrane</keyword>
<evidence type="ECO:0000256" key="2">
    <source>
        <dbReference type="ARBA" id="ARBA00004370"/>
    </source>
</evidence>
<comment type="cofactor">
    <cofactor evidence="1 10">
        <name>heme</name>
        <dbReference type="ChEBI" id="CHEBI:30413"/>
    </cofactor>
</comment>
<evidence type="ECO:0000256" key="12">
    <source>
        <dbReference type="SAM" id="Phobius"/>
    </source>
</evidence>
<dbReference type="InterPro" id="IPR002401">
    <property type="entry name" value="Cyt_P450_E_grp-I"/>
</dbReference>
<evidence type="ECO:0000313" key="14">
    <source>
        <dbReference type="Proteomes" id="UP001058974"/>
    </source>
</evidence>
<keyword evidence="4 10" id="KW-0349">Heme</keyword>
<evidence type="ECO:0000256" key="1">
    <source>
        <dbReference type="ARBA" id="ARBA00001971"/>
    </source>
</evidence>
<comment type="caution">
    <text evidence="13">The sequence shown here is derived from an EMBL/GenBank/DDBJ whole genome shotgun (WGS) entry which is preliminary data.</text>
</comment>
<dbReference type="PANTHER" id="PTHR47943">
    <property type="entry name" value="CYTOCHROME P450 93A3-LIKE"/>
    <property type="match status" value="1"/>
</dbReference>
<protein>
    <submittedName>
        <fullName evidence="13">Uncharacterized protein</fullName>
    </submittedName>
</protein>
<dbReference type="Pfam" id="PF00067">
    <property type="entry name" value="p450"/>
    <property type="match status" value="1"/>
</dbReference>
<keyword evidence="7 10" id="KW-0408">Iron</keyword>
<dbReference type="Gramene" id="Psat06G0280400-T1">
    <property type="protein sequence ID" value="KAI5396715.1"/>
    <property type="gene ID" value="KIW84_062804"/>
</dbReference>
<evidence type="ECO:0000256" key="11">
    <source>
        <dbReference type="RuleBase" id="RU000461"/>
    </source>
</evidence>